<evidence type="ECO:0000256" key="4">
    <source>
        <dbReference type="ARBA" id="ARBA00023001"/>
    </source>
</evidence>
<evidence type="ECO:0000256" key="3">
    <source>
        <dbReference type="ARBA" id="ARBA00022801"/>
    </source>
</evidence>
<evidence type="ECO:0000313" key="14">
    <source>
        <dbReference type="Proteomes" id="UP000309676"/>
    </source>
</evidence>
<feature type="chain" id="PRO_5024423316" evidence="9">
    <location>
        <begin position="30"/>
        <end position="574"/>
    </location>
</feature>
<name>A0A5R9FZY5_9BACL</name>
<dbReference type="Gene3D" id="3.20.20.80">
    <property type="entry name" value="Glycosidases"/>
    <property type="match status" value="1"/>
</dbReference>
<feature type="signal peptide" evidence="9">
    <location>
        <begin position="1"/>
        <end position="29"/>
    </location>
</feature>
<dbReference type="SUPFAM" id="SSF81296">
    <property type="entry name" value="E set domains"/>
    <property type="match status" value="1"/>
</dbReference>
<dbReference type="GO" id="GO:0008422">
    <property type="term" value="F:beta-glucosidase activity"/>
    <property type="evidence" value="ECO:0007669"/>
    <property type="project" value="TreeGrafter"/>
</dbReference>
<evidence type="ECO:0000256" key="8">
    <source>
        <dbReference type="RuleBase" id="RU361153"/>
    </source>
</evidence>
<feature type="domain" description="Glycoside hydrolase family 5" evidence="10">
    <location>
        <begin position="69"/>
        <end position="350"/>
    </location>
</feature>
<keyword evidence="3 8" id="KW-0378">Hydrolase</keyword>
<keyword evidence="7" id="KW-0624">Polysaccharide degradation</keyword>
<keyword evidence="2 9" id="KW-0732">Signal</keyword>
<accession>A0A5R9FZY5</accession>
<dbReference type="PIRSF" id="PIRSF001043">
    <property type="entry name" value="Endoglucanase_B"/>
    <property type="match status" value="1"/>
</dbReference>
<dbReference type="InterPro" id="IPR001547">
    <property type="entry name" value="Glyco_hydro_5"/>
</dbReference>
<evidence type="ECO:0000256" key="5">
    <source>
        <dbReference type="ARBA" id="ARBA00023277"/>
    </source>
</evidence>
<evidence type="ECO:0000256" key="9">
    <source>
        <dbReference type="SAM" id="SignalP"/>
    </source>
</evidence>
<dbReference type="PANTHER" id="PTHR31297">
    <property type="entry name" value="GLUCAN ENDO-1,6-BETA-GLUCOSIDASE B"/>
    <property type="match status" value="1"/>
</dbReference>
<evidence type="ECO:0000259" key="11">
    <source>
        <dbReference type="Pfam" id="PF03442"/>
    </source>
</evidence>
<dbReference type="Pfam" id="PF00150">
    <property type="entry name" value="Cellulase"/>
    <property type="match status" value="1"/>
</dbReference>
<dbReference type="AlphaFoldDB" id="A0A5R9FZY5"/>
<feature type="domain" description="Carbohydrate binding X2" evidence="11">
    <location>
        <begin position="379"/>
        <end position="464"/>
    </location>
</feature>
<proteinExistence type="inferred from homology"/>
<dbReference type="InterPro" id="IPR016282">
    <property type="entry name" value="Glyco_hydro_5_endoGlcnase_B"/>
</dbReference>
<comment type="caution">
    <text evidence="13">The sequence shown here is derived from an EMBL/GenBank/DDBJ whole genome shotgun (WGS) entry which is preliminary data.</text>
</comment>
<dbReference type="Proteomes" id="UP000309676">
    <property type="component" value="Unassembled WGS sequence"/>
</dbReference>
<dbReference type="PANTHER" id="PTHR31297:SF41">
    <property type="entry name" value="ENDOGLUCANASE, PUTATIVE (AFU_ORTHOLOGUE AFUA_5G01830)-RELATED"/>
    <property type="match status" value="1"/>
</dbReference>
<dbReference type="EMBL" id="VCIW01000020">
    <property type="protein sequence ID" value="TLS49622.1"/>
    <property type="molecule type" value="Genomic_DNA"/>
</dbReference>
<dbReference type="RefSeq" id="WP_138197065.1">
    <property type="nucleotide sequence ID" value="NZ_VCIW01000020.1"/>
</dbReference>
<evidence type="ECO:0000256" key="2">
    <source>
        <dbReference type="ARBA" id="ARBA00022729"/>
    </source>
</evidence>
<dbReference type="InterPro" id="IPR014756">
    <property type="entry name" value="Ig_E-set"/>
</dbReference>
<dbReference type="OrthoDB" id="9800955at2"/>
<evidence type="ECO:0000259" key="12">
    <source>
        <dbReference type="Pfam" id="PF18448"/>
    </source>
</evidence>
<keyword evidence="4" id="KW-0136">Cellulose degradation</keyword>
<evidence type="ECO:0000259" key="10">
    <source>
        <dbReference type="Pfam" id="PF00150"/>
    </source>
</evidence>
<dbReference type="InterPro" id="IPR013783">
    <property type="entry name" value="Ig-like_fold"/>
</dbReference>
<evidence type="ECO:0000256" key="1">
    <source>
        <dbReference type="ARBA" id="ARBA00005641"/>
    </source>
</evidence>
<keyword evidence="14" id="KW-1185">Reference proteome</keyword>
<dbReference type="Pfam" id="PF18448">
    <property type="entry name" value="CBM46"/>
    <property type="match status" value="1"/>
</dbReference>
<evidence type="ECO:0000313" key="13">
    <source>
        <dbReference type="EMBL" id="TLS49622.1"/>
    </source>
</evidence>
<dbReference type="Gene3D" id="2.60.40.10">
    <property type="entry name" value="Immunoglobulins"/>
    <property type="match status" value="1"/>
</dbReference>
<comment type="similarity">
    <text evidence="1 8">Belongs to the glycosyl hydrolase 5 (cellulase A) family.</text>
</comment>
<dbReference type="InterPro" id="IPR005102">
    <property type="entry name" value="Carbo-bd_X2"/>
</dbReference>
<gene>
    <name evidence="13" type="ORF">FE782_24885</name>
</gene>
<protein>
    <submittedName>
        <fullName evidence="13">Cellulase</fullName>
    </submittedName>
</protein>
<dbReference type="GO" id="GO:0005576">
    <property type="term" value="C:extracellular region"/>
    <property type="evidence" value="ECO:0007669"/>
    <property type="project" value="TreeGrafter"/>
</dbReference>
<dbReference type="GO" id="GO:0009986">
    <property type="term" value="C:cell surface"/>
    <property type="evidence" value="ECO:0007669"/>
    <property type="project" value="TreeGrafter"/>
</dbReference>
<dbReference type="GO" id="GO:0030245">
    <property type="term" value="P:cellulose catabolic process"/>
    <property type="evidence" value="ECO:0007669"/>
    <property type="project" value="UniProtKB-KW"/>
</dbReference>
<keyword evidence="6 8" id="KW-0326">Glycosidase</keyword>
<dbReference type="InterPro" id="IPR017853">
    <property type="entry name" value="GH"/>
</dbReference>
<feature type="domain" description="Endoglucanase B carbohydrate binding" evidence="12">
    <location>
        <begin position="468"/>
        <end position="570"/>
    </location>
</feature>
<dbReference type="InterPro" id="IPR040946">
    <property type="entry name" value="CBM46"/>
</dbReference>
<sequence>MLSTRKLTGMALTLSLLFGLLAPAAGAGAASEEKRDEIVVPKSEMQSYVDAMQPGWNLGNTFDATGEDETSWGNPRVTQELIRHIAKEGYNSIRIPITWDHRMGEAPDYAIDPAFMDRVEEVVDWSLDAGLYVMINLHHDSWLWVNGMGADRDTVLARFNAAWTQIAERFKHHSNKLSFESINEPRFSDGWGEAGEAHFAMLNELNASFHDIVRASGGNNADRPLVLPTLETNANQDRLDALVDTFEALDDPNLIATVHYYGFWPFSVNIAGFTRFNEETKNDVVQTFDRVYTTFVSQGIPVVLGEYGLLGFDNHTGTIEQGEKLKFFEFLLHYVQERGITHMLWDNGQHLNRTELEWNDPQLIDMLKASWKARSATAETDLIFVRKGEETQDAVIAFDLNDRRLVGLRHDGKQLRRGEDYAFDGNALTVKAALLSELTASGEYGERAELAADFNRGADWTFDVIVFDSPVLEDATGTTESFSIPTAFHGDRLATMEAVYAAGGNAGPQNWTSFKEFAYAFSPSYDANEIKLTPNFFKEVNDGEVLLTFHFWSGEKVAYTITKAGESVTGNAAE</sequence>
<keyword evidence="5" id="KW-0119">Carbohydrate metabolism</keyword>
<reference evidence="13 14" key="1">
    <citation type="submission" date="2019-05" db="EMBL/GenBank/DDBJ databases">
        <authorList>
            <person name="Narsing Rao M.P."/>
            <person name="Li W.J."/>
        </authorList>
    </citation>
    <scope>NUCLEOTIDE SEQUENCE [LARGE SCALE GENOMIC DNA]</scope>
    <source>
        <strain evidence="13 14">SYSU_K30003</strain>
    </source>
</reference>
<evidence type="ECO:0000256" key="7">
    <source>
        <dbReference type="ARBA" id="ARBA00023326"/>
    </source>
</evidence>
<dbReference type="InterPro" id="IPR050386">
    <property type="entry name" value="Glycosyl_hydrolase_5"/>
</dbReference>
<organism evidence="13 14">
    <name type="scientific">Paenibacillus antri</name>
    <dbReference type="NCBI Taxonomy" id="2582848"/>
    <lineage>
        <taxon>Bacteria</taxon>
        <taxon>Bacillati</taxon>
        <taxon>Bacillota</taxon>
        <taxon>Bacilli</taxon>
        <taxon>Bacillales</taxon>
        <taxon>Paenibacillaceae</taxon>
        <taxon>Paenibacillus</taxon>
    </lineage>
</organism>
<dbReference type="Pfam" id="PF03442">
    <property type="entry name" value="CBM_X2"/>
    <property type="match status" value="1"/>
</dbReference>
<evidence type="ECO:0000256" key="6">
    <source>
        <dbReference type="ARBA" id="ARBA00023295"/>
    </source>
</evidence>
<dbReference type="SUPFAM" id="SSF51445">
    <property type="entry name" value="(Trans)glycosidases"/>
    <property type="match status" value="1"/>
</dbReference>